<evidence type="ECO:0000313" key="3">
    <source>
        <dbReference type="Proteomes" id="UP000434582"/>
    </source>
</evidence>
<feature type="compositionally biased region" description="Basic and acidic residues" evidence="1">
    <location>
        <begin position="14"/>
        <end position="25"/>
    </location>
</feature>
<dbReference type="Proteomes" id="UP000434582">
    <property type="component" value="Unassembled WGS sequence"/>
</dbReference>
<comment type="caution">
    <text evidence="2">The sequence shown here is derived from an EMBL/GenBank/DDBJ whole genome shotgun (WGS) entry which is preliminary data.</text>
</comment>
<accession>A0A7X2D2V4</accession>
<reference evidence="2 3" key="1">
    <citation type="submission" date="2019-10" db="EMBL/GenBank/DDBJ databases">
        <title>Draft whole-genome sequence of the purple nonsulfur photosynthetic bacterium Roseospira navarrensis DSM 15114.</title>
        <authorList>
            <person name="Kyndt J.A."/>
            <person name="Meyer T.E."/>
        </authorList>
    </citation>
    <scope>NUCLEOTIDE SEQUENCE [LARGE SCALE GENOMIC DNA]</scope>
    <source>
        <strain evidence="2 3">DSM 15114</strain>
    </source>
</reference>
<sequence>MRSQTKKIIPEPTRSGDPERDPERSLILDAGLRRADKKIEEILRLRREKTRQYVKARVAHWGGKVGSPS</sequence>
<keyword evidence="3" id="KW-1185">Reference proteome</keyword>
<organism evidence="2 3">
    <name type="scientific">Roseospira navarrensis</name>
    <dbReference type="NCBI Taxonomy" id="140058"/>
    <lineage>
        <taxon>Bacteria</taxon>
        <taxon>Pseudomonadati</taxon>
        <taxon>Pseudomonadota</taxon>
        <taxon>Alphaproteobacteria</taxon>
        <taxon>Rhodospirillales</taxon>
        <taxon>Rhodospirillaceae</taxon>
        <taxon>Roseospira</taxon>
    </lineage>
</organism>
<evidence type="ECO:0000313" key="2">
    <source>
        <dbReference type="EMBL" id="MQX36173.1"/>
    </source>
</evidence>
<evidence type="ECO:0000256" key="1">
    <source>
        <dbReference type="SAM" id="MobiDB-lite"/>
    </source>
</evidence>
<proteinExistence type="predicted"/>
<protein>
    <submittedName>
        <fullName evidence="2">Uncharacterized protein</fullName>
    </submittedName>
</protein>
<feature type="region of interest" description="Disordered" evidence="1">
    <location>
        <begin position="1"/>
        <end position="25"/>
    </location>
</feature>
<gene>
    <name evidence="2" type="ORF">GHC57_06540</name>
</gene>
<dbReference type="EMBL" id="WIVE01000014">
    <property type="protein sequence ID" value="MQX36173.1"/>
    <property type="molecule type" value="Genomic_DNA"/>
</dbReference>
<dbReference type="AlphaFoldDB" id="A0A7X2D2V4"/>
<dbReference type="RefSeq" id="WP_153342401.1">
    <property type="nucleotide sequence ID" value="NZ_WIVE01000014.1"/>
</dbReference>
<name>A0A7X2D2V4_9PROT</name>